<proteinExistence type="predicted"/>
<feature type="chain" id="PRO_5046631281" evidence="1">
    <location>
        <begin position="19"/>
        <end position="115"/>
    </location>
</feature>
<organism evidence="2 3">
    <name type="scientific">Raoultella lignicola</name>
    <dbReference type="NCBI Taxonomy" id="3040939"/>
    <lineage>
        <taxon>Bacteria</taxon>
        <taxon>Pseudomonadati</taxon>
        <taxon>Pseudomonadota</taxon>
        <taxon>Gammaproteobacteria</taxon>
        <taxon>Enterobacterales</taxon>
        <taxon>Enterobacteriaceae</taxon>
        <taxon>Klebsiella/Raoultella group</taxon>
        <taxon>Raoultella</taxon>
    </lineage>
</organism>
<evidence type="ECO:0000256" key="1">
    <source>
        <dbReference type="SAM" id="SignalP"/>
    </source>
</evidence>
<keyword evidence="2" id="KW-0449">Lipoprotein</keyword>
<reference evidence="2 3" key="1">
    <citation type="submission" date="2024-04" db="EMBL/GenBank/DDBJ databases">
        <title>Two novel Raoultella species associated with bleeding cankers of broadleaf hosts, Raoultella scottia sp. nov. and Raoultella lignicola sp. nov.</title>
        <authorList>
            <person name="Brady C.L."/>
        </authorList>
    </citation>
    <scope>NUCLEOTIDE SEQUENCE [LARGE SCALE GENOMIC DNA]</scope>
    <source>
        <strain evidence="2 3">TW_WC1a.1</strain>
    </source>
</reference>
<feature type="signal peptide" evidence="1">
    <location>
        <begin position="1"/>
        <end position="18"/>
    </location>
</feature>
<dbReference type="Pfam" id="PF20404">
    <property type="entry name" value="DUF6694"/>
    <property type="match status" value="1"/>
</dbReference>
<dbReference type="PROSITE" id="PS51257">
    <property type="entry name" value="PROKAR_LIPOPROTEIN"/>
    <property type="match status" value="1"/>
</dbReference>
<name>A0ABU9F317_9ENTR</name>
<gene>
    <name evidence="2" type="ORF">QFI96_003470</name>
</gene>
<dbReference type="InterPro" id="IPR046516">
    <property type="entry name" value="DUF6694"/>
</dbReference>
<evidence type="ECO:0000313" key="2">
    <source>
        <dbReference type="EMBL" id="MEL0550758.1"/>
    </source>
</evidence>
<keyword evidence="3" id="KW-1185">Reference proteome</keyword>
<dbReference type="Proteomes" id="UP001312893">
    <property type="component" value="Unassembled WGS sequence"/>
</dbReference>
<protein>
    <submittedName>
        <fullName evidence="2">DUF6694 family lipoprotein</fullName>
    </submittedName>
</protein>
<dbReference type="EMBL" id="JARXNK020000097">
    <property type="protein sequence ID" value="MEL0550758.1"/>
    <property type="molecule type" value="Genomic_DNA"/>
</dbReference>
<comment type="caution">
    <text evidence="2">The sequence shown here is derived from an EMBL/GenBank/DDBJ whole genome shotgun (WGS) entry which is preliminary data.</text>
</comment>
<accession>A0ABU9F317</accession>
<dbReference type="RefSeq" id="WP_123754848.1">
    <property type="nucleotide sequence ID" value="NZ_JARXNK020000097.1"/>
</dbReference>
<evidence type="ECO:0000313" key="3">
    <source>
        <dbReference type="Proteomes" id="UP001312893"/>
    </source>
</evidence>
<sequence length="115" mass="12489">MKKLLAVGILALFLTGCGDLTLDASTQETLQTSMAKIQQSLPDAKRTEFTSAMSTIVEQQISAAFVMGSNRPSNLELEDRFRKLIHGKTADEVIKEAAAMKAEEAKAKANMDSIQ</sequence>
<keyword evidence="1" id="KW-0732">Signal</keyword>